<sequence>MSDPTLAEISMFGGNFNPRLWANCDGQLLPISSNSALFSILGTTYGGDGRTTFGLPEMRGRVAVHTGTGPGLTTRQQGQRSGTETNTLTVAQLPSHGHAINAKMEGTTDDPNGAFVAGDGTNAFGASSDLAMSNTSVANTGGSQAVNNMQPYMVVRYIIALQGVFPSRN</sequence>
<dbReference type="EMBL" id="JRWG01000009">
    <property type="protein sequence ID" value="KXN98260.1"/>
    <property type="molecule type" value="Genomic_DNA"/>
</dbReference>
<evidence type="ECO:0000259" key="2">
    <source>
        <dbReference type="Pfam" id="PF21939"/>
    </source>
</evidence>
<reference evidence="3 4" key="2">
    <citation type="journal article" date="2016" name="Int. J. Syst. Evol. Microbiol.">
        <title>Vitellibacter aquimaris sp. nov., a marine bacterium isolated from seawater.</title>
        <authorList>
            <person name="Thevarajoo S."/>
            <person name="Selvaratnam C."/>
            <person name="Goh K.M."/>
            <person name="Hong K.W."/>
            <person name="Chan X.Y."/>
            <person name="Chan K.G."/>
            <person name="Chong C.S."/>
        </authorList>
    </citation>
    <scope>NUCLEOTIDE SEQUENCE [LARGE SCALE GENOMIC DNA]</scope>
    <source>
        <strain evidence="3 4">D-24</strain>
    </source>
</reference>
<dbReference type="InterPro" id="IPR037053">
    <property type="entry name" value="Phage_tail_collar_dom_sf"/>
</dbReference>
<dbReference type="InterPro" id="IPR053827">
    <property type="entry name" value="Gp10_C"/>
</dbReference>
<dbReference type="AlphaFoldDB" id="A0A137RFI6"/>
<dbReference type="STRING" id="1548749.LS48_12625"/>
<dbReference type="Proteomes" id="UP000070138">
    <property type="component" value="Unassembled WGS sequence"/>
</dbReference>
<dbReference type="SUPFAM" id="SSF88874">
    <property type="entry name" value="Receptor-binding domain of short tail fibre protein gp12"/>
    <property type="match status" value="1"/>
</dbReference>
<name>A0A137RFI6_9FLAO</name>
<reference evidence="4" key="1">
    <citation type="submission" date="2014-10" db="EMBL/GenBank/DDBJ databases">
        <title>Genome sequencing of Vitellibacter sp. D-24.</title>
        <authorList>
            <person name="Thevarajoo S."/>
            <person name="Selvaratnam C."/>
            <person name="Goh K.M."/>
            <person name="Chong C.S."/>
        </authorList>
    </citation>
    <scope>NUCLEOTIDE SEQUENCE [LARGE SCALE GENOMIC DNA]</scope>
    <source>
        <strain evidence="4">D-24</strain>
    </source>
</reference>
<dbReference type="InterPro" id="IPR011083">
    <property type="entry name" value="Phage_tail_collar_dom"/>
</dbReference>
<evidence type="ECO:0000259" key="1">
    <source>
        <dbReference type="Pfam" id="PF07484"/>
    </source>
</evidence>
<organism evidence="3 4">
    <name type="scientific">Aequorivita aquimaris</name>
    <dbReference type="NCBI Taxonomy" id="1548749"/>
    <lineage>
        <taxon>Bacteria</taxon>
        <taxon>Pseudomonadati</taxon>
        <taxon>Bacteroidota</taxon>
        <taxon>Flavobacteriia</taxon>
        <taxon>Flavobacteriales</taxon>
        <taxon>Flavobacteriaceae</taxon>
        <taxon>Aequorivita</taxon>
    </lineage>
</organism>
<dbReference type="OrthoDB" id="9810174at2"/>
<comment type="caution">
    <text evidence="3">The sequence shown here is derived from an EMBL/GenBank/DDBJ whole genome shotgun (WGS) entry which is preliminary data.</text>
</comment>
<gene>
    <name evidence="3" type="ORF">LS48_12625</name>
</gene>
<evidence type="ECO:0000313" key="3">
    <source>
        <dbReference type="EMBL" id="KXN98260.1"/>
    </source>
</evidence>
<dbReference type="PATRIC" id="fig|1548749.3.peg.2637"/>
<feature type="domain" description="Phage tail collar" evidence="1">
    <location>
        <begin position="8"/>
        <end position="62"/>
    </location>
</feature>
<protein>
    <submittedName>
        <fullName evidence="3">Uncharacterized protein</fullName>
    </submittedName>
</protein>
<proteinExistence type="predicted"/>
<accession>A0A137RFI6</accession>
<dbReference type="Gene3D" id="3.90.1340.10">
    <property type="entry name" value="Phage tail collar domain"/>
    <property type="match status" value="1"/>
</dbReference>
<dbReference type="Pfam" id="PF07484">
    <property type="entry name" value="Collar"/>
    <property type="match status" value="1"/>
</dbReference>
<keyword evidence="4" id="KW-1185">Reference proteome</keyword>
<evidence type="ECO:0000313" key="4">
    <source>
        <dbReference type="Proteomes" id="UP000070138"/>
    </source>
</evidence>
<dbReference type="Pfam" id="PF21939">
    <property type="entry name" value="Gp10_C"/>
    <property type="match status" value="1"/>
</dbReference>
<feature type="domain" description="Baseplate structural protein Gp10 C-terminal" evidence="2">
    <location>
        <begin position="64"/>
        <end position="155"/>
    </location>
</feature>